<evidence type="ECO:0000313" key="3">
    <source>
        <dbReference type="Proteomes" id="UP000815677"/>
    </source>
</evidence>
<name>A0ABQ0KWC4_MYCCL</name>
<gene>
    <name evidence="2" type="ORF">MCHLO_00897</name>
</gene>
<accession>A0ABQ0KWC4</accession>
<keyword evidence="3" id="KW-1185">Reference proteome</keyword>
<dbReference type="EMBL" id="DF838710">
    <property type="protein sequence ID" value="GAT43208.1"/>
    <property type="molecule type" value="Genomic_DNA"/>
</dbReference>
<feature type="region of interest" description="Disordered" evidence="1">
    <location>
        <begin position="14"/>
        <end position="36"/>
    </location>
</feature>
<protein>
    <submittedName>
        <fullName evidence="2">Uncharacterized protein</fullName>
    </submittedName>
</protein>
<evidence type="ECO:0000313" key="2">
    <source>
        <dbReference type="EMBL" id="GAT43208.1"/>
    </source>
</evidence>
<dbReference type="Proteomes" id="UP000815677">
    <property type="component" value="Unassembled WGS sequence"/>
</dbReference>
<evidence type="ECO:0000256" key="1">
    <source>
        <dbReference type="SAM" id="MobiDB-lite"/>
    </source>
</evidence>
<organism evidence="2 3">
    <name type="scientific">Mycena chlorophos</name>
    <name type="common">Agaric fungus</name>
    <name type="synonym">Agaricus chlorophos</name>
    <dbReference type="NCBI Taxonomy" id="658473"/>
    <lineage>
        <taxon>Eukaryota</taxon>
        <taxon>Fungi</taxon>
        <taxon>Dikarya</taxon>
        <taxon>Basidiomycota</taxon>
        <taxon>Agaricomycotina</taxon>
        <taxon>Agaricomycetes</taxon>
        <taxon>Agaricomycetidae</taxon>
        <taxon>Agaricales</taxon>
        <taxon>Marasmiineae</taxon>
        <taxon>Mycenaceae</taxon>
        <taxon>Mycena</taxon>
    </lineage>
</organism>
<feature type="compositionally biased region" description="Low complexity" evidence="1">
    <location>
        <begin position="27"/>
        <end position="36"/>
    </location>
</feature>
<proteinExistence type="predicted"/>
<sequence length="78" mass="7715">MRLLGIQLHTRSTKTRMGVAQNGGQGRATAGTDAAGGIKVDRGERCSSSDAVDGVVGVGVVVGGAGIVVSNGGNELYT</sequence>
<reference evidence="2" key="1">
    <citation type="submission" date="2014-09" db="EMBL/GenBank/DDBJ databases">
        <title>Genome sequence of the luminous mushroom Mycena chlorophos for searching fungal bioluminescence genes.</title>
        <authorList>
            <person name="Tanaka Y."/>
            <person name="Kasuga D."/>
            <person name="Oba Y."/>
            <person name="Hase S."/>
            <person name="Sato K."/>
            <person name="Oba Y."/>
            <person name="Sakakibara Y."/>
        </authorList>
    </citation>
    <scope>NUCLEOTIDE SEQUENCE</scope>
</reference>